<keyword evidence="1" id="KW-0812">Transmembrane</keyword>
<gene>
    <name evidence="2" type="ORF">LTR77_008938</name>
</gene>
<sequence length="118" mass="12717">MSPFKQILRIILVIHGFLNIAQGFYVVFSPRAWAKQAGPAFVGSSEQALQSIGLGSIGVGAYGALGAYSNDRHFYALTALMRYTFAATVLTQWDRDQNGVAIYEILVAGTAMLASVLN</sequence>
<dbReference type="EMBL" id="JAVRRT010000016">
    <property type="protein sequence ID" value="KAK5165409.1"/>
    <property type="molecule type" value="Genomic_DNA"/>
</dbReference>
<name>A0AAV9P1Z9_9PEZI</name>
<keyword evidence="1" id="KW-1133">Transmembrane helix</keyword>
<evidence type="ECO:0008006" key="4">
    <source>
        <dbReference type="Google" id="ProtNLM"/>
    </source>
</evidence>
<comment type="caution">
    <text evidence="2">The sequence shown here is derived from an EMBL/GenBank/DDBJ whole genome shotgun (WGS) entry which is preliminary data.</text>
</comment>
<feature type="transmembrane region" description="Helical" evidence="1">
    <location>
        <begin position="99"/>
        <end position="117"/>
    </location>
</feature>
<keyword evidence="1" id="KW-0472">Membrane</keyword>
<feature type="transmembrane region" description="Helical" evidence="1">
    <location>
        <begin position="48"/>
        <end position="67"/>
    </location>
</feature>
<protein>
    <recommendedName>
        <fullName evidence="4">DUF4345 domain-containing protein</fullName>
    </recommendedName>
</protein>
<keyword evidence="3" id="KW-1185">Reference proteome</keyword>
<dbReference type="GeneID" id="89930270"/>
<organism evidence="2 3">
    <name type="scientific">Saxophila tyrrhenica</name>
    <dbReference type="NCBI Taxonomy" id="1690608"/>
    <lineage>
        <taxon>Eukaryota</taxon>
        <taxon>Fungi</taxon>
        <taxon>Dikarya</taxon>
        <taxon>Ascomycota</taxon>
        <taxon>Pezizomycotina</taxon>
        <taxon>Dothideomycetes</taxon>
        <taxon>Dothideomycetidae</taxon>
        <taxon>Mycosphaerellales</taxon>
        <taxon>Extremaceae</taxon>
        <taxon>Saxophila</taxon>
    </lineage>
</organism>
<evidence type="ECO:0000256" key="1">
    <source>
        <dbReference type="SAM" id="Phobius"/>
    </source>
</evidence>
<evidence type="ECO:0000313" key="2">
    <source>
        <dbReference type="EMBL" id="KAK5165409.1"/>
    </source>
</evidence>
<feature type="transmembrane region" description="Helical" evidence="1">
    <location>
        <begin position="7"/>
        <end position="28"/>
    </location>
</feature>
<proteinExistence type="predicted"/>
<reference evidence="2 3" key="1">
    <citation type="submission" date="2023-08" db="EMBL/GenBank/DDBJ databases">
        <title>Black Yeasts Isolated from many extreme environments.</title>
        <authorList>
            <person name="Coleine C."/>
            <person name="Stajich J.E."/>
            <person name="Selbmann L."/>
        </authorList>
    </citation>
    <scope>NUCLEOTIDE SEQUENCE [LARGE SCALE GENOMIC DNA]</scope>
    <source>
        <strain evidence="2 3">CCFEE 5935</strain>
    </source>
</reference>
<dbReference type="AlphaFoldDB" id="A0AAV9P1Z9"/>
<evidence type="ECO:0000313" key="3">
    <source>
        <dbReference type="Proteomes" id="UP001337655"/>
    </source>
</evidence>
<dbReference type="Proteomes" id="UP001337655">
    <property type="component" value="Unassembled WGS sequence"/>
</dbReference>
<accession>A0AAV9P1Z9</accession>
<dbReference type="RefSeq" id="XP_064655493.1">
    <property type="nucleotide sequence ID" value="XM_064806167.1"/>
</dbReference>
<feature type="transmembrane region" description="Helical" evidence="1">
    <location>
        <begin position="74"/>
        <end position="93"/>
    </location>
</feature>